<dbReference type="OrthoDB" id="10264738at2759"/>
<dbReference type="EMBL" id="CAJHUC010002656">
    <property type="protein sequence ID" value="CAD7704143.1"/>
    <property type="molecule type" value="Genomic_DNA"/>
</dbReference>
<evidence type="ECO:0000259" key="2">
    <source>
        <dbReference type="PROSITE" id="PS51746"/>
    </source>
</evidence>
<protein>
    <recommendedName>
        <fullName evidence="2">PPM-type phosphatase domain-containing protein</fullName>
    </recommendedName>
</protein>
<reference evidence="3" key="1">
    <citation type="submission" date="2020-12" db="EMBL/GenBank/DDBJ databases">
        <authorList>
            <person name="Iha C."/>
        </authorList>
    </citation>
    <scope>NUCLEOTIDE SEQUENCE</scope>
</reference>
<dbReference type="GO" id="GO:0004722">
    <property type="term" value="F:protein serine/threonine phosphatase activity"/>
    <property type="evidence" value="ECO:0007669"/>
    <property type="project" value="InterPro"/>
</dbReference>
<feature type="domain" description="PPM-type phosphatase" evidence="2">
    <location>
        <begin position="7"/>
        <end position="289"/>
    </location>
</feature>
<dbReference type="CDD" id="cd00143">
    <property type="entry name" value="PP2Cc"/>
    <property type="match status" value="1"/>
</dbReference>
<dbReference type="AlphaFoldDB" id="A0A8S1JE72"/>
<comment type="caution">
    <text evidence="3">The sequence shown here is derived from an EMBL/GenBank/DDBJ whole genome shotgun (WGS) entry which is preliminary data.</text>
</comment>
<accession>A0A8S1JE72</accession>
<evidence type="ECO:0000313" key="4">
    <source>
        <dbReference type="Proteomes" id="UP000708148"/>
    </source>
</evidence>
<dbReference type="Proteomes" id="UP000708148">
    <property type="component" value="Unassembled WGS sequence"/>
</dbReference>
<dbReference type="InterPro" id="IPR001932">
    <property type="entry name" value="PPM-type_phosphatase-like_dom"/>
</dbReference>
<dbReference type="InterPro" id="IPR015655">
    <property type="entry name" value="PP2C"/>
</dbReference>
<sequence>MGLPAPEYRYAVVQRQVKHEDVFFVLDGLRRCGVDGEADHDWRVFGVADGHGGQHCAEFVKQNLGPTLSRLLPAAARMPSLDTPEGEVFAEAVRRALVEAFTSLHADFEFEGCRASGTTVSIAVLRGWLLTVANVGDSEVFLDTRNHIVEMTCCHKLNDNEPEQLRLRSAGVKVDKLCRTKRGPPGLGENGVGPLRAWPGGIAMSRSLGDIDCGPHVLPVPHVRQVVLPRSGVRLILASDGLWDHLSGVKACKYSRASMLRQAPKRLLSLATSIAGRLSDDTTILTVDILPQNSYDFSDTGDSITRLVVSGVRNLVRKTVVKGRRLLSGSKHGYSYYADVDGLVEYPEVLQTDVSSGSSTPSKSPTPPSSPVTAGSIPVAKEVSGELSKTSSEAWDICSSPWNYNFVGMDPCMSNSPRQNDLAGENWKIMDSAQFYADDTFGNPSKKGPLGQCLLGLAIEEGDSNNSAGEMFEPLHVGT</sequence>
<dbReference type="PANTHER" id="PTHR47992">
    <property type="entry name" value="PROTEIN PHOSPHATASE"/>
    <property type="match status" value="1"/>
</dbReference>
<proteinExistence type="predicted"/>
<dbReference type="SMART" id="SM00332">
    <property type="entry name" value="PP2Cc"/>
    <property type="match status" value="1"/>
</dbReference>
<dbReference type="Gene3D" id="3.60.40.10">
    <property type="entry name" value="PPM-type phosphatase domain"/>
    <property type="match status" value="1"/>
</dbReference>
<gene>
    <name evidence="3" type="ORF">OSTQU699_LOCUS9500</name>
</gene>
<feature type="region of interest" description="Disordered" evidence="1">
    <location>
        <begin position="352"/>
        <end position="376"/>
    </location>
</feature>
<dbReference type="SUPFAM" id="SSF81606">
    <property type="entry name" value="PP2C-like"/>
    <property type="match status" value="1"/>
</dbReference>
<dbReference type="InterPro" id="IPR036457">
    <property type="entry name" value="PPM-type-like_dom_sf"/>
</dbReference>
<organism evidence="3 4">
    <name type="scientific">Ostreobium quekettii</name>
    <dbReference type="NCBI Taxonomy" id="121088"/>
    <lineage>
        <taxon>Eukaryota</taxon>
        <taxon>Viridiplantae</taxon>
        <taxon>Chlorophyta</taxon>
        <taxon>core chlorophytes</taxon>
        <taxon>Ulvophyceae</taxon>
        <taxon>TCBD clade</taxon>
        <taxon>Bryopsidales</taxon>
        <taxon>Ostreobineae</taxon>
        <taxon>Ostreobiaceae</taxon>
        <taxon>Ostreobium</taxon>
    </lineage>
</organism>
<evidence type="ECO:0000313" key="3">
    <source>
        <dbReference type="EMBL" id="CAD7704143.1"/>
    </source>
</evidence>
<name>A0A8S1JE72_9CHLO</name>
<dbReference type="Pfam" id="PF00481">
    <property type="entry name" value="PP2C"/>
    <property type="match status" value="1"/>
</dbReference>
<dbReference type="PROSITE" id="PS51746">
    <property type="entry name" value="PPM_2"/>
    <property type="match status" value="1"/>
</dbReference>
<evidence type="ECO:0000256" key="1">
    <source>
        <dbReference type="SAM" id="MobiDB-lite"/>
    </source>
</evidence>
<keyword evidence="4" id="KW-1185">Reference proteome</keyword>